<sequence>MRLLAASALLLPRFAAALDTGNHPEWPRWCGKAYQPQFPSFDPGGQTVEPGALPDGPALDLQLKSRYSIYLESDQSAEFVVKADISKWRGQAWPGLTGPAKPSSVRFTIRLEADGRVLVSDELDVGSGPKLFSFNLAGLKPRLDGYKVLLSGTSQAGSAKVFATSELFVLSEKTTGSVTKLDNLNGGMLFRSRATGGKFEPFVPYGFYAACDNFLCDKDNMTKIKAYHDLGMNSMVSLTTIRDSKPAYKYLDSLDLRFMYDLRSYYKNLTAVREQVSAIKDFDAIYSYWGSDEPDGHQDPFNLVVEARDAIRKIDPYHPVSVTLNCQNYYFKEYTVGADFIMEDAYPIAINSTFSKWGTPCNVTYGDCGCDNCQGNVRDVASRLDDLAQYERWLGLWPKTKAHNPQSFHGENYWMRDPTPDEEVAMVALGFHHGAKAIASWVWPASDILGRTHGSFARAVATAPVRDIIVGAKVRAVPFHGSKLVDVAYWMTPKSHQVLLSVVYSGYAPMNGIVKIPLHKKTVALVQDRVVWGSGKWEIGKNGVRLSGIAAMSTNMVILRTG</sequence>
<dbReference type="InterPro" id="IPR017853">
    <property type="entry name" value="GH"/>
</dbReference>
<name>A0A0F8A034_9HYPO</name>
<evidence type="ECO:0000313" key="3">
    <source>
        <dbReference type="Proteomes" id="UP000054481"/>
    </source>
</evidence>
<reference evidence="2 3" key="1">
    <citation type="journal article" date="2014" name="Genome Biol. Evol.">
        <title>Comparative genomics and transcriptomics analyses reveal divergent lifestyle features of nematode endoparasitic fungus Hirsutella minnesotensis.</title>
        <authorList>
            <person name="Lai Y."/>
            <person name="Liu K."/>
            <person name="Zhang X."/>
            <person name="Zhang X."/>
            <person name="Li K."/>
            <person name="Wang N."/>
            <person name="Shu C."/>
            <person name="Wu Y."/>
            <person name="Wang C."/>
            <person name="Bushley K.E."/>
            <person name="Xiang M."/>
            <person name="Liu X."/>
        </authorList>
    </citation>
    <scope>NUCLEOTIDE SEQUENCE [LARGE SCALE GENOMIC DNA]</scope>
    <source>
        <strain evidence="2 3">3608</strain>
    </source>
</reference>
<proteinExistence type="predicted"/>
<accession>A0A0F8A034</accession>
<organism evidence="2 3">
    <name type="scientific">Hirsutella minnesotensis 3608</name>
    <dbReference type="NCBI Taxonomy" id="1043627"/>
    <lineage>
        <taxon>Eukaryota</taxon>
        <taxon>Fungi</taxon>
        <taxon>Dikarya</taxon>
        <taxon>Ascomycota</taxon>
        <taxon>Pezizomycotina</taxon>
        <taxon>Sordariomycetes</taxon>
        <taxon>Hypocreomycetidae</taxon>
        <taxon>Hypocreales</taxon>
        <taxon>Ophiocordycipitaceae</taxon>
        <taxon>Hirsutella</taxon>
    </lineage>
</organism>
<dbReference type="Proteomes" id="UP000054481">
    <property type="component" value="Unassembled WGS sequence"/>
</dbReference>
<protein>
    <recommendedName>
        <fullName evidence="4">Glycoside hydrolase subgroup catalytic core protein</fullName>
    </recommendedName>
</protein>
<dbReference type="OrthoDB" id="2338662at2759"/>
<feature type="signal peptide" evidence="1">
    <location>
        <begin position="1"/>
        <end position="17"/>
    </location>
</feature>
<gene>
    <name evidence="2" type="ORF">HIM_05518</name>
</gene>
<dbReference type="AlphaFoldDB" id="A0A0F8A034"/>
<dbReference type="Gene3D" id="3.20.20.80">
    <property type="entry name" value="Glycosidases"/>
    <property type="match status" value="1"/>
</dbReference>
<keyword evidence="1" id="KW-0732">Signal</keyword>
<evidence type="ECO:0008006" key="4">
    <source>
        <dbReference type="Google" id="ProtNLM"/>
    </source>
</evidence>
<dbReference type="EMBL" id="KQ030520">
    <property type="protein sequence ID" value="KJZ75032.1"/>
    <property type="molecule type" value="Genomic_DNA"/>
</dbReference>
<dbReference type="SUPFAM" id="SSF51445">
    <property type="entry name" value="(Trans)glycosidases"/>
    <property type="match status" value="1"/>
</dbReference>
<keyword evidence="3" id="KW-1185">Reference proteome</keyword>
<evidence type="ECO:0000313" key="2">
    <source>
        <dbReference type="EMBL" id="KJZ75032.1"/>
    </source>
</evidence>
<evidence type="ECO:0000256" key="1">
    <source>
        <dbReference type="SAM" id="SignalP"/>
    </source>
</evidence>
<feature type="chain" id="PRO_5002526168" description="Glycoside hydrolase subgroup catalytic core protein" evidence="1">
    <location>
        <begin position="18"/>
        <end position="562"/>
    </location>
</feature>